<feature type="region of interest" description="Disordered" evidence="1">
    <location>
        <begin position="326"/>
        <end position="345"/>
    </location>
</feature>
<feature type="compositionally biased region" description="Basic and acidic residues" evidence="1">
    <location>
        <begin position="488"/>
        <end position="498"/>
    </location>
</feature>
<feature type="compositionally biased region" description="Low complexity" evidence="1">
    <location>
        <begin position="462"/>
        <end position="483"/>
    </location>
</feature>
<dbReference type="Proteomes" id="UP000005239">
    <property type="component" value="Unassembled WGS sequence"/>
</dbReference>
<feature type="region of interest" description="Disordered" evidence="1">
    <location>
        <begin position="427"/>
        <end position="610"/>
    </location>
</feature>
<reference evidence="2" key="2">
    <citation type="submission" date="2022-06" db="UniProtKB">
        <authorList>
            <consortium name="EnsemblMetazoa"/>
        </authorList>
    </citation>
    <scope>IDENTIFICATION</scope>
    <source>
        <strain evidence="2">PS312</strain>
    </source>
</reference>
<feature type="compositionally biased region" description="Pro residues" evidence="1">
    <location>
        <begin position="598"/>
        <end position="610"/>
    </location>
</feature>
<keyword evidence="3" id="KW-1185">Reference proteome</keyword>
<sequence length="610" mass="61865">MSGESAQDIEVSITAPNRSFHATVIASDVQWQDRTGAAEQQQQQPRRPIWSSAFGESTDIDSESFDPMVNSGTSLSQDSFDGFAVEFISSSKESAYTGLGDVQNGFGGTGDGGISAPPSTASAAFVAPTAQTDAVSTSIGFAETDRGSISCEMITPTPVLVGNGHVPSGETTVTSSTVSGPTVTSASGETTVTSSSSTTVSSGPTVTSAGGETFVSTVSSSSTTTVTSGPTVTSSSSEQTTVTSSSSTTVAEATVISSDSAVTTDGQQAPGSTFQMTLVEDGQEEHAVAPETPRDRAMSMHERSMLAHDLHSLASTMDTIKDENEEEMPVGSSSTMAEEKRPEEGYPLDRRVSLTGVPVSATTYIAPSQPTIFEAAESAAAAVAAAADVAPAADESSPYLKKLLDAQEATRQLMALLGESTQMLGLLPTAKKDEEKKEEDRKEEGAASEAVKKDEEKEEEAPVAPAADAAAPAATATDIPVTVWAPETSKDEEKKDDAALAASAAAPTDIPVSHWLQEEKQDAAAAAAAVETASSMTFSSQLSSSSITSAVSSTGAVAGSETDATTATRTSPAAAAAAPATPTTRAAPAAPAADLVVPPSPAGAPPSPAL</sequence>
<evidence type="ECO:0000256" key="1">
    <source>
        <dbReference type="SAM" id="MobiDB-lite"/>
    </source>
</evidence>
<organism evidence="2 3">
    <name type="scientific">Pristionchus pacificus</name>
    <name type="common">Parasitic nematode worm</name>
    <dbReference type="NCBI Taxonomy" id="54126"/>
    <lineage>
        <taxon>Eukaryota</taxon>
        <taxon>Metazoa</taxon>
        <taxon>Ecdysozoa</taxon>
        <taxon>Nematoda</taxon>
        <taxon>Chromadorea</taxon>
        <taxon>Rhabditida</taxon>
        <taxon>Rhabditina</taxon>
        <taxon>Diplogasteromorpha</taxon>
        <taxon>Diplogasteroidea</taxon>
        <taxon>Neodiplogasteridae</taxon>
        <taxon>Pristionchus</taxon>
    </lineage>
</organism>
<feature type="region of interest" description="Disordered" evidence="1">
    <location>
        <begin position="168"/>
        <end position="245"/>
    </location>
</feature>
<feature type="compositionally biased region" description="Basic and acidic residues" evidence="1">
    <location>
        <begin position="430"/>
        <end position="455"/>
    </location>
</feature>
<protein>
    <submittedName>
        <fullName evidence="2">Uncharacterized protein</fullName>
    </submittedName>
</protein>
<gene>
    <name evidence="2" type="primary">WBGene00106907</name>
</gene>
<reference evidence="3" key="1">
    <citation type="journal article" date="2008" name="Nat. Genet.">
        <title>The Pristionchus pacificus genome provides a unique perspective on nematode lifestyle and parasitism.</title>
        <authorList>
            <person name="Dieterich C."/>
            <person name="Clifton S.W."/>
            <person name="Schuster L.N."/>
            <person name="Chinwalla A."/>
            <person name="Delehaunty K."/>
            <person name="Dinkelacker I."/>
            <person name="Fulton L."/>
            <person name="Fulton R."/>
            <person name="Godfrey J."/>
            <person name="Minx P."/>
            <person name="Mitreva M."/>
            <person name="Roeseler W."/>
            <person name="Tian H."/>
            <person name="Witte H."/>
            <person name="Yang S.P."/>
            <person name="Wilson R.K."/>
            <person name="Sommer R.J."/>
        </authorList>
    </citation>
    <scope>NUCLEOTIDE SEQUENCE [LARGE SCALE GENOMIC DNA]</scope>
    <source>
        <strain evidence="3">PS312</strain>
    </source>
</reference>
<proteinExistence type="predicted"/>
<accession>A0A8R1UDV4</accession>
<evidence type="ECO:0000313" key="3">
    <source>
        <dbReference type="Proteomes" id="UP000005239"/>
    </source>
</evidence>
<feature type="compositionally biased region" description="Low complexity" evidence="1">
    <location>
        <begin position="523"/>
        <end position="597"/>
    </location>
</feature>
<name>A0A8R1UDV4_PRIPA</name>
<dbReference type="AlphaFoldDB" id="A0A8R1UDV4"/>
<evidence type="ECO:0000313" key="2">
    <source>
        <dbReference type="EnsemblMetazoa" id="PPA17353.1"/>
    </source>
</evidence>
<feature type="region of interest" description="Disordered" evidence="1">
    <location>
        <begin position="31"/>
        <end position="73"/>
    </location>
</feature>
<dbReference type="EnsemblMetazoa" id="PPA17353.1">
    <property type="protein sequence ID" value="PPA17353.1"/>
    <property type="gene ID" value="WBGene00106907"/>
</dbReference>